<evidence type="ECO:0000313" key="4">
    <source>
        <dbReference type="Proteomes" id="UP001295794"/>
    </source>
</evidence>
<protein>
    <submittedName>
        <fullName evidence="3">Uncharacterized protein</fullName>
    </submittedName>
</protein>
<feature type="transmembrane region" description="Helical" evidence="1">
    <location>
        <begin position="26"/>
        <end position="43"/>
    </location>
</feature>
<feature type="transmembrane region" description="Helical" evidence="1">
    <location>
        <begin position="50"/>
        <end position="69"/>
    </location>
</feature>
<evidence type="ECO:0000256" key="2">
    <source>
        <dbReference type="SAM" id="SignalP"/>
    </source>
</evidence>
<reference evidence="3" key="1">
    <citation type="submission" date="2023-11" db="EMBL/GenBank/DDBJ databases">
        <authorList>
            <person name="De Vega J J."/>
            <person name="De Vega J J."/>
        </authorList>
    </citation>
    <scope>NUCLEOTIDE SEQUENCE</scope>
</reference>
<organism evidence="3 4">
    <name type="scientific">Mycena citricolor</name>
    <dbReference type="NCBI Taxonomy" id="2018698"/>
    <lineage>
        <taxon>Eukaryota</taxon>
        <taxon>Fungi</taxon>
        <taxon>Dikarya</taxon>
        <taxon>Basidiomycota</taxon>
        <taxon>Agaricomycotina</taxon>
        <taxon>Agaricomycetes</taxon>
        <taxon>Agaricomycetidae</taxon>
        <taxon>Agaricales</taxon>
        <taxon>Marasmiineae</taxon>
        <taxon>Mycenaceae</taxon>
        <taxon>Mycena</taxon>
    </lineage>
</organism>
<feature type="transmembrane region" description="Helical" evidence="1">
    <location>
        <begin position="131"/>
        <end position="155"/>
    </location>
</feature>
<dbReference type="AlphaFoldDB" id="A0AAD2JUX3"/>
<gene>
    <name evidence="3" type="ORF">MYCIT1_LOCUS2463</name>
</gene>
<dbReference type="EMBL" id="CAVNYO010000035">
    <property type="protein sequence ID" value="CAK5263171.1"/>
    <property type="molecule type" value="Genomic_DNA"/>
</dbReference>
<feature type="signal peptide" evidence="2">
    <location>
        <begin position="1"/>
        <end position="16"/>
    </location>
</feature>
<accession>A0AAD2JUX3</accession>
<evidence type="ECO:0000313" key="3">
    <source>
        <dbReference type="EMBL" id="CAK5263171.1"/>
    </source>
</evidence>
<proteinExistence type="predicted"/>
<feature type="chain" id="PRO_5042134965" evidence="2">
    <location>
        <begin position="17"/>
        <end position="197"/>
    </location>
</feature>
<feature type="transmembrane region" description="Helical" evidence="1">
    <location>
        <begin position="89"/>
        <end position="110"/>
    </location>
</feature>
<keyword evidence="4" id="KW-1185">Reference proteome</keyword>
<comment type="caution">
    <text evidence="3">The sequence shown here is derived from an EMBL/GenBank/DDBJ whole genome shotgun (WGS) entry which is preliminary data.</text>
</comment>
<dbReference type="Proteomes" id="UP001295794">
    <property type="component" value="Unassembled WGS sequence"/>
</dbReference>
<keyword evidence="1" id="KW-0812">Transmembrane</keyword>
<name>A0AAD2JUX3_9AGAR</name>
<feature type="transmembrane region" description="Helical" evidence="1">
    <location>
        <begin position="175"/>
        <end position="196"/>
    </location>
</feature>
<keyword evidence="1" id="KW-1133">Transmembrane helix</keyword>
<keyword evidence="1" id="KW-0472">Membrane</keyword>
<keyword evidence="2" id="KW-0732">Signal</keyword>
<sequence>MVANLLLLIVTLIVQGSSTNLTLVNLVFIFFFLLSTNSVLVWTGHVLEQFIPFLLCLFNALVNMSNVLLMAGRGTGNGDQGLGNGTDGVLLALLYVASIPVFVAGILLGINNREQVFHGLPLYCVVKINSIQMISTLLDALFCSVSLILAGWIAIKLLLTQQTMDTLLNHFVNNPLLSVVFVTRVMVFLGFVLAALI</sequence>
<evidence type="ECO:0000256" key="1">
    <source>
        <dbReference type="SAM" id="Phobius"/>
    </source>
</evidence>